<dbReference type="Pfam" id="PF00899">
    <property type="entry name" value="ThiF"/>
    <property type="match status" value="1"/>
</dbReference>
<feature type="domain" description="THIF-type NAD/FAD binding fold" evidence="2">
    <location>
        <begin position="5"/>
        <end position="241"/>
    </location>
</feature>
<reference evidence="4" key="1">
    <citation type="submission" date="2015-08" db="EMBL/GenBank/DDBJ databases">
        <title>Genome sequencing project for genomic taxonomy and phylogenomics of Bacillus-like bacteria.</title>
        <authorList>
            <person name="Liu B."/>
            <person name="Wang J."/>
            <person name="Zhu Y."/>
            <person name="Liu G."/>
            <person name="Chen Q."/>
            <person name="Chen Z."/>
            <person name="Lan J."/>
            <person name="Che J."/>
            <person name="Ge C."/>
            <person name="Shi H."/>
            <person name="Pan Z."/>
            <person name="Liu X."/>
        </authorList>
    </citation>
    <scope>NUCLEOTIDE SEQUENCE [LARGE SCALE GENOMIC DNA]</scope>
    <source>
        <strain evidence="4">FJAT-4402</strain>
    </source>
</reference>
<evidence type="ECO:0000256" key="1">
    <source>
        <dbReference type="ARBA" id="ARBA00009919"/>
    </source>
</evidence>
<dbReference type="AlphaFoldDB" id="A0A0M4FPM2"/>
<dbReference type="GO" id="GO:0008641">
    <property type="term" value="F:ubiquitin-like modifier activating enzyme activity"/>
    <property type="evidence" value="ECO:0007669"/>
    <property type="project" value="InterPro"/>
</dbReference>
<dbReference type="SUPFAM" id="SSF69572">
    <property type="entry name" value="Activating enzymes of the ubiquitin-like proteins"/>
    <property type="match status" value="1"/>
</dbReference>
<organism evidence="3 4">
    <name type="scientific">Bacillus gobiensis</name>
    <dbReference type="NCBI Taxonomy" id="1441095"/>
    <lineage>
        <taxon>Bacteria</taxon>
        <taxon>Bacillati</taxon>
        <taxon>Bacillota</taxon>
        <taxon>Bacilli</taxon>
        <taxon>Bacillales</taxon>
        <taxon>Bacillaceae</taxon>
        <taxon>Bacillus</taxon>
    </lineage>
</organism>
<protein>
    <submittedName>
        <fullName evidence="3">Thiamine biosynthesis protein MoeB</fullName>
    </submittedName>
</protein>
<dbReference type="Proteomes" id="UP000067625">
    <property type="component" value="Chromosome"/>
</dbReference>
<sequence length="340" mass="37973">MYERYSRQTICSYIGIEGQEQLADSCVLIIGAGALGTANAEGLARAGIGKIVLVDRDYVEWSNLQRQQLYTEEDAKNRLPKAIAAKAHLAKINSEITIEVHNEDADAEMLLPLMQKADVVIDATDNFDTRLIINDLAYQTNTPWIYGGCVSSQGMYMAFIPGETPCFSCVFTHLPPGGLTCDTAGIISPAVQMVAAFQQAEAIKLLTKQKQALRSAFFTFDLWENTQIQVKVAAMHRKHCPTCGDNPKYPQIQFENKKKSEVLCGRDTVQIRTPMLKNLPVHDLKERLQKLYLVEANDYLLHITFESYRIVLFLQDSRAFVHGTNDPKTANSVLARVIGL</sequence>
<dbReference type="GO" id="GO:0016779">
    <property type="term" value="F:nucleotidyltransferase activity"/>
    <property type="evidence" value="ECO:0007669"/>
    <property type="project" value="TreeGrafter"/>
</dbReference>
<dbReference type="GO" id="GO:0008146">
    <property type="term" value="F:sulfotransferase activity"/>
    <property type="evidence" value="ECO:0007669"/>
    <property type="project" value="TreeGrafter"/>
</dbReference>
<accession>A0A0M4FPM2</accession>
<keyword evidence="4" id="KW-1185">Reference proteome</keyword>
<evidence type="ECO:0000313" key="3">
    <source>
        <dbReference type="EMBL" id="ALC80897.1"/>
    </source>
</evidence>
<proteinExistence type="inferred from homology"/>
<dbReference type="STRING" id="1441095.AM592_04330"/>
<dbReference type="FunFam" id="3.40.50.720:FF:000080">
    <property type="entry name" value="Thiazole biosynthesis adenylyltransferase ThiF"/>
    <property type="match status" value="1"/>
</dbReference>
<dbReference type="InterPro" id="IPR045886">
    <property type="entry name" value="ThiF/MoeB/HesA"/>
</dbReference>
<dbReference type="GO" id="GO:0005829">
    <property type="term" value="C:cytosol"/>
    <property type="evidence" value="ECO:0007669"/>
    <property type="project" value="TreeGrafter"/>
</dbReference>
<dbReference type="InterPro" id="IPR000594">
    <property type="entry name" value="ThiF_NAD_FAD-bd"/>
</dbReference>
<dbReference type="GO" id="GO:0004792">
    <property type="term" value="F:thiosulfate-cyanide sulfurtransferase activity"/>
    <property type="evidence" value="ECO:0007669"/>
    <property type="project" value="TreeGrafter"/>
</dbReference>
<dbReference type="PANTHER" id="PTHR10953:SF102">
    <property type="entry name" value="ADENYLYLTRANSFERASE AND SULFURTRANSFERASE MOCS3"/>
    <property type="match status" value="1"/>
</dbReference>
<dbReference type="RefSeq" id="WP_053602646.1">
    <property type="nucleotide sequence ID" value="NZ_CP012600.1"/>
</dbReference>
<dbReference type="OrthoDB" id="9804286at2"/>
<dbReference type="PANTHER" id="PTHR10953">
    <property type="entry name" value="UBIQUITIN-ACTIVATING ENZYME E1"/>
    <property type="match status" value="1"/>
</dbReference>
<gene>
    <name evidence="3" type="ORF">AM592_04330</name>
</gene>
<dbReference type="CDD" id="cd00757">
    <property type="entry name" value="ThiF_MoeB_HesA_family"/>
    <property type="match status" value="1"/>
</dbReference>
<name>A0A0M4FPM2_9BACI</name>
<dbReference type="Gene3D" id="3.40.50.720">
    <property type="entry name" value="NAD(P)-binding Rossmann-like Domain"/>
    <property type="match status" value="1"/>
</dbReference>
<dbReference type="InterPro" id="IPR035985">
    <property type="entry name" value="Ubiquitin-activating_enz"/>
</dbReference>
<evidence type="ECO:0000259" key="2">
    <source>
        <dbReference type="Pfam" id="PF00899"/>
    </source>
</evidence>
<dbReference type="NCBIfam" id="NF009123">
    <property type="entry name" value="PRK12475.1"/>
    <property type="match status" value="1"/>
</dbReference>
<dbReference type="EMBL" id="CP012600">
    <property type="protein sequence ID" value="ALC80897.1"/>
    <property type="molecule type" value="Genomic_DNA"/>
</dbReference>
<evidence type="ECO:0000313" key="4">
    <source>
        <dbReference type="Proteomes" id="UP000067625"/>
    </source>
</evidence>
<comment type="similarity">
    <text evidence="1">Belongs to the HesA/MoeB/ThiF family.</text>
</comment>
<dbReference type="PATRIC" id="fig|1441095.3.peg.951"/>
<reference evidence="3 4" key="2">
    <citation type="journal article" date="2016" name="Int. J. Syst. Evol. Microbiol.">
        <title>Bacillus gobiensis sp. nov., isolated from a soil sample.</title>
        <authorList>
            <person name="Liu B."/>
            <person name="Liu G.H."/>
            <person name="Cetin S."/>
            <person name="Schumann P."/>
            <person name="Pan Z.Z."/>
            <person name="Chen Q.Q."/>
        </authorList>
    </citation>
    <scope>NUCLEOTIDE SEQUENCE [LARGE SCALE GENOMIC DNA]</scope>
    <source>
        <strain evidence="3 4">FJAT-4402</strain>
    </source>
</reference>